<reference evidence="2 3" key="1">
    <citation type="submission" date="2024-02" db="EMBL/GenBank/DDBJ databases">
        <title>De novo assembly and annotation of 12 fungi associated with fruit tree decline syndrome in Ontario, Canada.</title>
        <authorList>
            <person name="Sulman M."/>
            <person name="Ellouze W."/>
            <person name="Ilyukhin E."/>
        </authorList>
    </citation>
    <scope>NUCLEOTIDE SEQUENCE [LARGE SCALE GENOMIC DNA]</scope>
    <source>
        <strain evidence="2 3">M169</strain>
    </source>
</reference>
<evidence type="ECO:0000313" key="3">
    <source>
        <dbReference type="Proteomes" id="UP001430848"/>
    </source>
</evidence>
<feature type="compositionally biased region" description="Basic and acidic residues" evidence="1">
    <location>
        <begin position="159"/>
        <end position="182"/>
    </location>
</feature>
<evidence type="ECO:0000256" key="1">
    <source>
        <dbReference type="SAM" id="MobiDB-lite"/>
    </source>
</evidence>
<protein>
    <submittedName>
        <fullName evidence="2">Uncharacterized protein</fullName>
    </submittedName>
</protein>
<dbReference type="EMBL" id="JAKNSF020000018">
    <property type="protein sequence ID" value="KAK7733235.1"/>
    <property type="molecule type" value="Genomic_DNA"/>
</dbReference>
<feature type="region of interest" description="Disordered" evidence="1">
    <location>
        <begin position="25"/>
        <end position="314"/>
    </location>
</feature>
<name>A0ABR1PCY5_DIAER</name>
<feature type="compositionally biased region" description="Polar residues" evidence="1">
    <location>
        <begin position="720"/>
        <end position="735"/>
    </location>
</feature>
<feature type="compositionally biased region" description="Basic and acidic residues" evidence="1">
    <location>
        <begin position="25"/>
        <end position="42"/>
    </location>
</feature>
<feature type="compositionally biased region" description="Low complexity" evidence="1">
    <location>
        <begin position="45"/>
        <end position="62"/>
    </location>
</feature>
<organism evidence="2 3">
    <name type="scientific">Diaporthe eres</name>
    <name type="common">Phomopsis oblonga</name>
    <dbReference type="NCBI Taxonomy" id="83184"/>
    <lineage>
        <taxon>Eukaryota</taxon>
        <taxon>Fungi</taxon>
        <taxon>Dikarya</taxon>
        <taxon>Ascomycota</taxon>
        <taxon>Pezizomycotina</taxon>
        <taxon>Sordariomycetes</taxon>
        <taxon>Sordariomycetidae</taxon>
        <taxon>Diaporthales</taxon>
        <taxon>Diaporthaceae</taxon>
        <taxon>Diaporthe</taxon>
        <taxon>Diaporthe eres species complex</taxon>
    </lineage>
</organism>
<gene>
    <name evidence="2" type="ORF">SLS63_004764</name>
</gene>
<proteinExistence type="predicted"/>
<keyword evidence="3" id="KW-1185">Reference proteome</keyword>
<feature type="region of interest" description="Disordered" evidence="1">
    <location>
        <begin position="844"/>
        <end position="876"/>
    </location>
</feature>
<dbReference type="Proteomes" id="UP001430848">
    <property type="component" value="Unassembled WGS sequence"/>
</dbReference>
<feature type="compositionally biased region" description="Basic and acidic residues" evidence="1">
    <location>
        <begin position="200"/>
        <end position="209"/>
    </location>
</feature>
<evidence type="ECO:0000313" key="2">
    <source>
        <dbReference type="EMBL" id="KAK7733235.1"/>
    </source>
</evidence>
<accession>A0ABR1PCY5</accession>
<feature type="compositionally biased region" description="Acidic residues" evidence="1">
    <location>
        <begin position="866"/>
        <end position="876"/>
    </location>
</feature>
<feature type="compositionally biased region" description="Basic residues" evidence="1">
    <location>
        <begin position="210"/>
        <end position="219"/>
    </location>
</feature>
<comment type="caution">
    <text evidence="2">The sequence shown here is derived from an EMBL/GenBank/DDBJ whole genome shotgun (WGS) entry which is preliminary data.</text>
</comment>
<sequence>MEIIDLTSDDDLPASAIVDLTSVDDLRASSHVSREREVKVEDESSTLAGSSTADSGGSSPSTQRDDDIAQTESNPTDVGDLSPRNPQDQGGSSADEGLSLSTILARGKKRKRDSGDAHTSESTSTEMSKPLTPKALDSLVGSQSLKPGLNNFFSAHKRVVNESHSEKSKQDERPKTAADESARIQMGMHSAMNANPHILNIDREEVFGKEKKKKKRKHHGDPSSQEKPAKQHIQKATSGRNDGLQEARGGRGVLGSGATGTQFPLKSNYDRDEGLYEPIEESYGLEPGGKGSQVPLESKAGYKARVGQNEDLRKDREMPDLGLQPQQVHPNGGQQESHIIQSKLNTAQAARRLDQRQQTMGLADKDLEDTRDFFRKHPSQLAHQHKTMFLESIPPDVGKPSYLDRRRLGRTSTGKRKHKAAIQTAKKRAKDREQQIRKRRERLWAQVNEMFPNESEESKERRVQAGVAELLKIHARNDEKREAEKAQGLLTVKFIEDREGAEDDLIDGQRAPAPKGKSRGVPVAKALEPGATITLYVVYKSEPFEKGKKFGDYGLNRMEDQFFRKEDANKHAEAVLRNDRYDDSHLVSIQFRVGPEDGLFFGTKELANGKLVMCMVQKERQMSSDLDLRDIFVRKELKQIYCPRYDVFHTHVVPKVFESEEGDIDGDKEKKSKSKSKKPSPDVGEGGPESGENEHVDGDSDSLFSGPPTPETGSEDGSDADSTATSATLEPSQPGGNMGSLSWKDVDYVHEHVGSFTTLELANKEALKVALERWQPRNARLDSWLHYRDSIKPSLKEIWAQDLDVDKAELEFEVPEFEGHVNDRPWRFIYSTVYVRETKLEGPRDIGNHIVSGNGDNDGEQSGGEDGGDDEDGEDD</sequence>
<feature type="region of interest" description="Disordered" evidence="1">
    <location>
        <begin position="660"/>
        <end position="739"/>
    </location>
</feature>
<feature type="region of interest" description="Disordered" evidence="1">
    <location>
        <begin position="409"/>
        <end position="434"/>
    </location>
</feature>
<feature type="compositionally biased region" description="Basic residues" evidence="1">
    <location>
        <begin position="409"/>
        <end position="429"/>
    </location>
</feature>